<dbReference type="Pfam" id="PF23023">
    <property type="entry name" value="Anti-Pycsar_Apyc1"/>
    <property type="match status" value="1"/>
</dbReference>
<evidence type="ECO:0000256" key="10">
    <source>
        <dbReference type="ARBA" id="ARBA00022833"/>
    </source>
</evidence>
<dbReference type="EC" id="3.1.26.11" evidence="4"/>
<comment type="catalytic activity">
    <reaction evidence="1">
        <text>Endonucleolytic cleavage of RNA, removing extra 3' nucleotides from tRNA precursor, generating 3' termini of tRNAs. A 3'-hydroxy group is left at the tRNA terminus and a 5'-phosphoryl group is left at the trailer molecule.</text>
        <dbReference type="EC" id="3.1.26.11"/>
    </reaction>
</comment>
<evidence type="ECO:0000256" key="8">
    <source>
        <dbReference type="ARBA" id="ARBA00022759"/>
    </source>
</evidence>
<organism evidence="12 13">
    <name type="scientific">Pristionchus mayeri</name>
    <dbReference type="NCBI Taxonomy" id="1317129"/>
    <lineage>
        <taxon>Eukaryota</taxon>
        <taxon>Metazoa</taxon>
        <taxon>Ecdysozoa</taxon>
        <taxon>Nematoda</taxon>
        <taxon>Chromadorea</taxon>
        <taxon>Rhabditida</taxon>
        <taxon>Rhabditina</taxon>
        <taxon>Diplogasteromorpha</taxon>
        <taxon>Diplogasteroidea</taxon>
        <taxon>Neodiplogasteridae</taxon>
        <taxon>Pristionchus</taxon>
    </lineage>
</organism>
<dbReference type="SUPFAM" id="SSF56281">
    <property type="entry name" value="Metallo-hydrolase/oxidoreductase"/>
    <property type="match status" value="2"/>
</dbReference>
<keyword evidence="6" id="KW-0540">Nuclease</keyword>
<evidence type="ECO:0000256" key="1">
    <source>
        <dbReference type="ARBA" id="ARBA00000402"/>
    </source>
</evidence>
<gene>
    <name evidence="12" type="ORF">PMAYCL1PPCAC_26126</name>
</gene>
<evidence type="ECO:0000256" key="6">
    <source>
        <dbReference type="ARBA" id="ARBA00022722"/>
    </source>
</evidence>
<name>A0AAN5D3X3_9BILA</name>
<dbReference type="InterPro" id="IPR036866">
    <property type="entry name" value="RibonucZ/Hydroxyglut_hydro"/>
</dbReference>
<dbReference type="GO" id="GO:0046872">
    <property type="term" value="F:metal ion binding"/>
    <property type="evidence" value="ECO:0007669"/>
    <property type="project" value="UniProtKB-KW"/>
</dbReference>
<evidence type="ECO:0000256" key="7">
    <source>
        <dbReference type="ARBA" id="ARBA00022723"/>
    </source>
</evidence>
<dbReference type="Proteomes" id="UP001328107">
    <property type="component" value="Unassembled WGS sequence"/>
</dbReference>
<keyword evidence="5" id="KW-0819">tRNA processing</keyword>
<dbReference type="GO" id="GO:1990180">
    <property type="term" value="P:mitochondrial tRNA 3'-end processing"/>
    <property type="evidence" value="ECO:0007669"/>
    <property type="project" value="TreeGrafter"/>
</dbReference>
<keyword evidence="8" id="KW-0255">Endonuclease</keyword>
<reference evidence="13" key="1">
    <citation type="submission" date="2022-10" db="EMBL/GenBank/DDBJ databases">
        <title>Genome assembly of Pristionchus species.</title>
        <authorList>
            <person name="Yoshida K."/>
            <person name="Sommer R.J."/>
        </authorList>
    </citation>
    <scope>NUCLEOTIDE SEQUENCE [LARGE SCALE GENOMIC DNA]</scope>
    <source>
        <strain evidence="13">RS5460</strain>
    </source>
</reference>
<dbReference type="InterPro" id="IPR047151">
    <property type="entry name" value="RNZ2-like"/>
</dbReference>
<dbReference type="AlphaFoldDB" id="A0AAN5D3X3"/>
<dbReference type="PANTHER" id="PTHR12553">
    <property type="entry name" value="ZINC PHOSPHODIESTERASE ELAC PROTEIN 2"/>
    <property type="match status" value="1"/>
</dbReference>
<keyword evidence="9" id="KW-0378">Hydrolase</keyword>
<evidence type="ECO:0000313" key="13">
    <source>
        <dbReference type="Proteomes" id="UP001328107"/>
    </source>
</evidence>
<evidence type="ECO:0000259" key="11">
    <source>
        <dbReference type="SMART" id="SM00849"/>
    </source>
</evidence>
<accession>A0AAN5D3X3</accession>
<evidence type="ECO:0000256" key="5">
    <source>
        <dbReference type="ARBA" id="ARBA00022694"/>
    </source>
</evidence>
<comment type="similarity">
    <text evidence="3">Belongs to the RNase Z family.</text>
</comment>
<dbReference type="GO" id="GO:0005739">
    <property type="term" value="C:mitochondrion"/>
    <property type="evidence" value="ECO:0007669"/>
    <property type="project" value="TreeGrafter"/>
</dbReference>
<sequence length="712" mass="80266">VPIQVLSNGTTHMAPSIAIQTSLQTYLFNVPEGTSRFLFSHGLKPGQICDVFITRAVWTNISGISSLLLRKLPESPTTRIHGAVDIRNFLSSIRPFPDADCGGYINYPSTVEGCSLETHNSYEDAIFKVQYIPLLPDQKTLENTTRKNATDLAYYIEMKSAPSKIDLVKLMRMGVPREAWEKIKSGESIVLPNGREVRTEDAMADEVPDKLKRLLIVDAADEGYARSLYKNNFIRSLSGRDSSEGVNFVVHLTPEKVLKSKEYERWARELGPQCTHIVANGSGPVVPHIETMYRHARMLHELQPALFDELRPRGWRGIVSQDAYLGVNEDIWLRAAPLQRWNMRKVPTVSKTREEIFACMGFDSNRDQTWRKDARGAILAAKEAAAALGASTPSDSSFPRVTFLGTSSARPASFRNVSGYLLETSPSSAFLIDAGESTYGQLRVILDDDVCEEVLVNLHAIFITHAHEDHVTGLLAVIEKRREAFEKKGLAYIPLVVVCNRNAIRTLQSYSGCFEDLERYVKIVQVVNLVTTRAHQASDGRPSPRKKSRIDDWIPAPPTVQVTNKIRSYDREKWGLDRVMAVQVRYLFNYYLFIYFIFHHKEIVFSGDTGPCELLVEHGMDADLLIHEATFYEVTPQRANGDHHSTVGQAVEIAEKMRAKHCILTHFAAPYPKLFIILPEYLDEKKIGVAMDGLRVGFDRLDLVPLMNPIYR</sequence>
<feature type="non-terminal residue" evidence="12">
    <location>
        <position position="712"/>
    </location>
</feature>
<dbReference type="GO" id="GO:0042781">
    <property type="term" value="F:3'-tRNA processing endoribonuclease activity"/>
    <property type="evidence" value="ECO:0007669"/>
    <property type="project" value="UniProtKB-EC"/>
</dbReference>
<evidence type="ECO:0000256" key="9">
    <source>
        <dbReference type="ARBA" id="ARBA00022801"/>
    </source>
</evidence>
<protein>
    <recommendedName>
        <fullName evidence="4">ribonuclease Z</fullName>
        <ecNumber evidence="4">3.1.26.11</ecNumber>
    </recommendedName>
</protein>
<dbReference type="InterPro" id="IPR001279">
    <property type="entry name" value="Metallo-B-lactamas"/>
</dbReference>
<dbReference type="EMBL" id="BTRK01000005">
    <property type="protein sequence ID" value="GMR55931.1"/>
    <property type="molecule type" value="Genomic_DNA"/>
</dbReference>
<evidence type="ECO:0000313" key="12">
    <source>
        <dbReference type="EMBL" id="GMR55931.1"/>
    </source>
</evidence>
<evidence type="ECO:0000256" key="3">
    <source>
        <dbReference type="ARBA" id="ARBA00007823"/>
    </source>
</evidence>
<proteinExistence type="inferred from homology"/>
<dbReference type="Pfam" id="PF12706">
    <property type="entry name" value="Lactamase_B_2"/>
    <property type="match status" value="1"/>
</dbReference>
<keyword evidence="13" id="KW-1185">Reference proteome</keyword>
<comment type="caution">
    <text evidence="12">The sequence shown here is derived from an EMBL/GenBank/DDBJ whole genome shotgun (WGS) entry which is preliminary data.</text>
</comment>
<dbReference type="Gene3D" id="3.60.15.10">
    <property type="entry name" value="Ribonuclease Z/Hydroxyacylglutathione hydrolase-like"/>
    <property type="match status" value="2"/>
</dbReference>
<dbReference type="SMART" id="SM00849">
    <property type="entry name" value="Lactamase_B"/>
    <property type="match status" value="1"/>
</dbReference>
<keyword evidence="10" id="KW-0862">Zinc</keyword>
<keyword evidence="7" id="KW-0479">Metal-binding</keyword>
<dbReference type="InterPro" id="IPR027794">
    <property type="entry name" value="tRNase_Z_dom"/>
</dbReference>
<evidence type="ECO:0000256" key="4">
    <source>
        <dbReference type="ARBA" id="ARBA00012477"/>
    </source>
</evidence>
<feature type="domain" description="Metallo-beta-lactamase" evidence="11">
    <location>
        <begin position="416"/>
        <end position="661"/>
    </location>
</feature>
<evidence type="ECO:0000256" key="2">
    <source>
        <dbReference type="ARBA" id="ARBA00001947"/>
    </source>
</evidence>
<comment type="cofactor">
    <cofactor evidence="2">
        <name>Zn(2+)</name>
        <dbReference type="ChEBI" id="CHEBI:29105"/>
    </cofactor>
</comment>
<dbReference type="Pfam" id="PF13691">
    <property type="entry name" value="Lactamase_B_4"/>
    <property type="match status" value="1"/>
</dbReference>
<feature type="non-terminal residue" evidence="12">
    <location>
        <position position="1"/>
    </location>
</feature>
<dbReference type="PANTHER" id="PTHR12553:SF49">
    <property type="entry name" value="ZINC PHOSPHODIESTERASE ELAC PROTEIN 2"/>
    <property type="match status" value="1"/>
</dbReference>